<accession>A0A8J6TTW5</accession>
<dbReference type="Pfam" id="PF07873">
    <property type="entry name" value="YabP"/>
    <property type="match status" value="1"/>
</dbReference>
<keyword evidence="2" id="KW-1185">Reference proteome</keyword>
<proteinExistence type="predicted"/>
<sequence length="86" mass="9992">MKEKLPKIQLPRENNLAIYTPRIILQRNRQAIVEGCERILIYDENMIRLQAKKQEICFYGSGLSLQSFQAKSMIIAGTIDKIEYFG</sequence>
<dbReference type="InterPro" id="IPR022476">
    <property type="entry name" value="Spore_YabP/YqfC"/>
</dbReference>
<evidence type="ECO:0000313" key="2">
    <source>
        <dbReference type="Proteomes" id="UP000632659"/>
    </source>
</evidence>
<gene>
    <name evidence="1" type="ORF">H8702_03385</name>
</gene>
<evidence type="ECO:0000313" key="1">
    <source>
        <dbReference type="EMBL" id="MBC8610168.1"/>
    </source>
</evidence>
<dbReference type="EMBL" id="JACRTL010000001">
    <property type="protein sequence ID" value="MBC8610168.1"/>
    <property type="molecule type" value="Genomic_DNA"/>
</dbReference>
<organism evidence="1 2">
    <name type="scientific">Massiliimalia timonensis</name>
    <dbReference type="NCBI Taxonomy" id="1987501"/>
    <lineage>
        <taxon>Bacteria</taxon>
        <taxon>Bacillati</taxon>
        <taxon>Bacillota</taxon>
        <taxon>Clostridia</taxon>
        <taxon>Eubacteriales</taxon>
        <taxon>Oscillospiraceae</taxon>
        <taxon>Massiliimalia</taxon>
    </lineage>
</organism>
<dbReference type="OrthoDB" id="1858250at2"/>
<comment type="caution">
    <text evidence="1">The sequence shown here is derived from an EMBL/GenBank/DDBJ whole genome shotgun (WGS) entry which is preliminary data.</text>
</comment>
<dbReference type="RefSeq" id="WP_158662590.1">
    <property type="nucleotide sequence ID" value="NZ_FYDD01000003.1"/>
</dbReference>
<name>A0A8J6TTW5_9FIRM</name>
<dbReference type="Proteomes" id="UP000632659">
    <property type="component" value="Unassembled WGS sequence"/>
</dbReference>
<reference evidence="1" key="1">
    <citation type="submission" date="2020-08" db="EMBL/GenBank/DDBJ databases">
        <title>Genome public.</title>
        <authorList>
            <person name="Liu C."/>
            <person name="Sun Q."/>
        </authorList>
    </citation>
    <scope>NUCLEOTIDE SEQUENCE</scope>
    <source>
        <strain evidence="1">NSJ-15</strain>
    </source>
</reference>
<protein>
    <submittedName>
        <fullName evidence="1">YabP/YqfC family sporulation protein</fullName>
    </submittedName>
</protein>
<dbReference type="AlphaFoldDB" id="A0A8J6TTW5"/>